<comment type="caution">
    <text evidence="1">The sequence shown here is derived from an EMBL/GenBank/DDBJ whole genome shotgun (WGS) entry which is preliminary data.</text>
</comment>
<proteinExistence type="predicted"/>
<organism evidence="1 2">
    <name type="scientific">Diphasiastrum complanatum</name>
    <name type="common">Issler's clubmoss</name>
    <name type="synonym">Lycopodium complanatum</name>
    <dbReference type="NCBI Taxonomy" id="34168"/>
    <lineage>
        <taxon>Eukaryota</taxon>
        <taxon>Viridiplantae</taxon>
        <taxon>Streptophyta</taxon>
        <taxon>Embryophyta</taxon>
        <taxon>Tracheophyta</taxon>
        <taxon>Lycopodiopsida</taxon>
        <taxon>Lycopodiales</taxon>
        <taxon>Lycopodiaceae</taxon>
        <taxon>Lycopodioideae</taxon>
        <taxon>Diphasiastrum</taxon>
    </lineage>
</organism>
<dbReference type="EMBL" id="CM055101">
    <property type="protein sequence ID" value="KAJ7541974.1"/>
    <property type="molecule type" value="Genomic_DNA"/>
</dbReference>
<name>A0ACC2CJC9_DIPCM</name>
<sequence>MVAEALSLLPTEHLRQQQDPLSKPKYGGVPPLPASKNDEPIARKPRNREISSRYKLISQAAAGSSHRCSSPDFGHTCHSLDVLPRRAVSADRKHATTPLSMDTRSSNVVPKNGKKISKQLWPTDRISVSKNPDCMSASKETDLSLNGWHEGDVSLKAVNGLHGSTFLDDISQQKAVTAIRRPLMVRSIGTDEAENIRPAIICHDKHAVSRAENGNGYRVGSHAVSRSLDFFPERQRSGGDPKTAAHKAECTQGQDLCHVHPVLEHGEIACNEPSTSFHSEAADLMLGSKLRDNSKPISRVTVVPVQFWHHPGSRITPSCEVECMGASASEAEPPKGIRRTKVASATAASPPLSPYALSKSMQFVSSVREVLPKTRVSQNVRHISQSINSSGILDRSKGKKNPSQHEEAHYLRILQNRLLQWRLVNAQAESVNAYQQTAAENLLCKVWLQTSDMRTSVAENRIKLQQARLSMKIESVLSCHGVLLQIWETLQQDHSIALAAILTALEAAILRLPLVRGAKADIPKLKEILDSASVRMNDVSLAIEVLQAKAESVATLLYELAEVVVHERSLLDESGDLFHILATLEVEERSLKTYLIQVQYEQNKPAREESVGWGCCTTLI</sequence>
<protein>
    <submittedName>
        <fullName evidence="1">Uncharacterized protein</fullName>
    </submittedName>
</protein>
<gene>
    <name evidence="1" type="ORF">O6H91_10G083700</name>
</gene>
<keyword evidence="2" id="KW-1185">Reference proteome</keyword>
<accession>A0ACC2CJC9</accession>
<evidence type="ECO:0000313" key="1">
    <source>
        <dbReference type="EMBL" id="KAJ7541974.1"/>
    </source>
</evidence>
<reference evidence="2" key="1">
    <citation type="journal article" date="2024" name="Proc. Natl. Acad. Sci. U.S.A.">
        <title>Extraordinary preservation of gene collinearity over three hundred million years revealed in homosporous lycophytes.</title>
        <authorList>
            <person name="Li C."/>
            <person name="Wickell D."/>
            <person name="Kuo L.Y."/>
            <person name="Chen X."/>
            <person name="Nie B."/>
            <person name="Liao X."/>
            <person name="Peng D."/>
            <person name="Ji J."/>
            <person name="Jenkins J."/>
            <person name="Williams M."/>
            <person name="Shu S."/>
            <person name="Plott C."/>
            <person name="Barry K."/>
            <person name="Rajasekar S."/>
            <person name="Grimwood J."/>
            <person name="Han X."/>
            <person name="Sun S."/>
            <person name="Hou Z."/>
            <person name="He W."/>
            <person name="Dai G."/>
            <person name="Sun C."/>
            <person name="Schmutz J."/>
            <person name="Leebens-Mack J.H."/>
            <person name="Li F.W."/>
            <person name="Wang L."/>
        </authorList>
    </citation>
    <scope>NUCLEOTIDE SEQUENCE [LARGE SCALE GENOMIC DNA]</scope>
    <source>
        <strain evidence="2">cv. PW_Plant_1</strain>
    </source>
</reference>
<evidence type="ECO:0000313" key="2">
    <source>
        <dbReference type="Proteomes" id="UP001162992"/>
    </source>
</evidence>
<dbReference type="Proteomes" id="UP001162992">
    <property type="component" value="Chromosome 10"/>
</dbReference>